<dbReference type="GO" id="GO:0098552">
    <property type="term" value="C:side of membrane"/>
    <property type="evidence" value="ECO:0007669"/>
    <property type="project" value="UniProtKB-KW"/>
</dbReference>
<comment type="subcellular location">
    <subcellularLocation>
        <location evidence="2">Cell membrane</location>
        <topology evidence="2">Lipid-anchor</topology>
        <topology evidence="2">GPI-anchor</topology>
    </subcellularLocation>
</comment>
<evidence type="ECO:0000256" key="4">
    <source>
        <dbReference type="ARBA" id="ARBA00022622"/>
    </source>
</evidence>
<dbReference type="AlphaFoldDB" id="F9WD94"/>
<dbReference type="InterPro" id="IPR025932">
    <property type="entry name" value="Trypano_VSG_B_N_dom"/>
</dbReference>
<evidence type="ECO:0000313" key="13">
    <source>
        <dbReference type="Proteomes" id="UP000000702"/>
    </source>
</evidence>
<keyword evidence="3" id="KW-1003">Cell membrane</keyword>
<feature type="compositionally biased region" description="Basic and acidic residues" evidence="9">
    <location>
        <begin position="223"/>
        <end position="236"/>
    </location>
</feature>
<reference evidence="13" key="1">
    <citation type="submission" date="2011-07" db="EMBL/GenBank/DDBJ databases">
        <title>Divergent evolution of antigenic variation in African trypanosomes.</title>
        <authorList>
            <person name="Jackson A.P."/>
            <person name="Berry A."/>
            <person name="Allison H.C."/>
            <person name="Burton P."/>
            <person name="Anderson J."/>
            <person name="Aslett M."/>
            <person name="Brown R."/>
            <person name="Corton N."/>
            <person name="Harris D."/>
            <person name="Hauser H."/>
            <person name="Gamble J."/>
            <person name="Gilderthorp R."/>
            <person name="McQuillan J."/>
            <person name="Quail M.A."/>
            <person name="Sanders M."/>
            <person name="Van Tonder A."/>
            <person name="Ginger M.L."/>
            <person name="Donelson J.E."/>
            <person name="Field M.C."/>
            <person name="Barry J.D."/>
            <person name="Berriman M."/>
            <person name="Hertz-Fowler C."/>
        </authorList>
    </citation>
    <scope>NUCLEOTIDE SEQUENCE [LARGE SCALE GENOMIC DNA]</scope>
    <source>
        <strain evidence="13">IL3000</strain>
    </source>
</reference>
<keyword evidence="8" id="KW-0449">Lipoprotein</keyword>
<evidence type="ECO:0000256" key="6">
    <source>
        <dbReference type="ARBA" id="ARBA00023136"/>
    </source>
</evidence>
<organism evidence="12 13">
    <name type="scientific">Trypanosoma congolense (strain IL3000)</name>
    <dbReference type="NCBI Taxonomy" id="1068625"/>
    <lineage>
        <taxon>Eukaryota</taxon>
        <taxon>Discoba</taxon>
        <taxon>Euglenozoa</taxon>
        <taxon>Kinetoplastea</taxon>
        <taxon>Metakinetoplastina</taxon>
        <taxon>Trypanosomatida</taxon>
        <taxon>Trypanosomatidae</taxon>
        <taxon>Trypanosoma</taxon>
        <taxon>Nannomonas</taxon>
    </lineage>
</organism>
<feature type="region of interest" description="Disordered" evidence="9">
    <location>
        <begin position="221"/>
        <end position="244"/>
    </location>
</feature>
<evidence type="ECO:0000256" key="8">
    <source>
        <dbReference type="ARBA" id="ARBA00023288"/>
    </source>
</evidence>
<dbReference type="GO" id="GO:0005886">
    <property type="term" value="C:plasma membrane"/>
    <property type="evidence" value="ECO:0007669"/>
    <property type="project" value="UniProtKB-SubCell"/>
</dbReference>
<dbReference type="VEuPathDB" id="TriTrypDB:TcIL3000_0_57870"/>
<comment type="function">
    <text evidence="1">VSG forms a coat on the surface of the parasite. The trypanosome evades the immune response of the host by expressing a series of antigenically distinct VSGs from an estimated 1000 VSG genes.</text>
</comment>
<feature type="signal peptide" evidence="10">
    <location>
        <begin position="1"/>
        <end position="26"/>
    </location>
</feature>
<proteinExistence type="predicted"/>
<keyword evidence="13" id="KW-1185">Reference proteome</keyword>
<evidence type="ECO:0000256" key="3">
    <source>
        <dbReference type="ARBA" id="ARBA00022475"/>
    </source>
</evidence>
<evidence type="ECO:0000256" key="2">
    <source>
        <dbReference type="ARBA" id="ARBA00004609"/>
    </source>
</evidence>
<evidence type="ECO:0000256" key="10">
    <source>
        <dbReference type="SAM" id="SignalP"/>
    </source>
</evidence>
<comment type="caution">
    <text evidence="12">The sequence shown here is derived from an EMBL/GenBank/DDBJ whole genome shotgun (WGS) entry which is preliminary data.</text>
</comment>
<evidence type="ECO:0000256" key="7">
    <source>
        <dbReference type="ARBA" id="ARBA00023180"/>
    </source>
</evidence>
<feature type="chain" id="PRO_5003390200" evidence="10">
    <location>
        <begin position="27"/>
        <end position="370"/>
    </location>
</feature>
<evidence type="ECO:0000256" key="1">
    <source>
        <dbReference type="ARBA" id="ARBA00002523"/>
    </source>
</evidence>
<feature type="region of interest" description="Disordered" evidence="9">
    <location>
        <begin position="284"/>
        <end position="350"/>
    </location>
</feature>
<gene>
    <name evidence="12" type="ORF">TCIL3000_0_57870</name>
</gene>
<name>F9WD94_TRYCI</name>
<keyword evidence="4" id="KW-0336">GPI-anchor</keyword>
<feature type="domain" description="Trypanosome variant surface glycoprotein B-type N-terminal" evidence="11">
    <location>
        <begin position="50"/>
        <end position="290"/>
    </location>
</feature>
<dbReference type="EMBL" id="CAEQ01001839">
    <property type="protein sequence ID" value="CCD15245.1"/>
    <property type="molecule type" value="Genomic_DNA"/>
</dbReference>
<dbReference type="Pfam" id="PF13206">
    <property type="entry name" value="VSG_B"/>
    <property type="match status" value="1"/>
</dbReference>
<evidence type="ECO:0000259" key="11">
    <source>
        <dbReference type="Pfam" id="PF13206"/>
    </source>
</evidence>
<protein>
    <submittedName>
        <fullName evidence="12">Variant surface glycoprotein</fullName>
    </submittedName>
</protein>
<feature type="compositionally biased region" description="Polar residues" evidence="9">
    <location>
        <begin position="337"/>
        <end position="350"/>
    </location>
</feature>
<evidence type="ECO:0000256" key="5">
    <source>
        <dbReference type="ARBA" id="ARBA00022729"/>
    </source>
</evidence>
<feature type="compositionally biased region" description="Basic and acidic residues" evidence="9">
    <location>
        <begin position="284"/>
        <end position="301"/>
    </location>
</feature>
<evidence type="ECO:0000313" key="12">
    <source>
        <dbReference type="EMBL" id="CCD15245.1"/>
    </source>
</evidence>
<keyword evidence="5 10" id="KW-0732">Signal</keyword>
<feature type="compositionally biased region" description="Low complexity" evidence="9">
    <location>
        <begin position="308"/>
        <end position="318"/>
    </location>
</feature>
<sequence>MERMLRLTLKWMMMAVAVIFVSGSSSISIASVGKEHNKEEHARLCNLLMAAVNKWEEVKTRESTDPLKRALGKTLFGNENGGEMGDLKGGLPKDYEKVEGELSLRLTWCGLPQESATGKKKPRWPGHSAPHDLLCLCTTGQDGYPFNEVGSDSGTATMLCGKPKEALGGGSDGWDSKHRGGGAAHGKDQMTATWVNVTQKCLGGNGERKDLNEALGDLFWKLGKKDPRGGHTERYQLGEGQSGDDYPCSGNEKICVMYYNSTEHKHPMPWWTELQDAIKKDDELHPKKKSEEKRSNKENAQKQRKTQNQENSQPQQEPRTAALRSTTPSTEEAEQANPENISSPLATLEDTTGTPIISPCIWFLDALFLV</sequence>
<keyword evidence="7" id="KW-0325">Glycoprotein</keyword>
<dbReference type="Proteomes" id="UP000000702">
    <property type="component" value="Unassembled WGS sequence"/>
</dbReference>
<evidence type="ECO:0000256" key="9">
    <source>
        <dbReference type="SAM" id="MobiDB-lite"/>
    </source>
</evidence>
<reference evidence="12 13" key="2">
    <citation type="journal article" date="2012" name="Proc. Natl. Acad. Sci. U.S.A.">
        <title>Antigenic diversity is generated by distinct evolutionary mechanisms in African trypanosome species.</title>
        <authorList>
            <person name="Jackson A.P."/>
            <person name="Berry A."/>
            <person name="Aslett M."/>
            <person name="Allison H.C."/>
            <person name="Burton P."/>
            <person name="Vavrova-Anderson J."/>
            <person name="Brown R."/>
            <person name="Browne H."/>
            <person name="Corton N."/>
            <person name="Hauser H."/>
            <person name="Gamble J."/>
            <person name="Gilderthorp R."/>
            <person name="Marcello L."/>
            <person name="McQuillan J."/>
            <person name="Otto T.D."/>
            <person name="Quail M.A."/>
            <person name="Sanders M.J."/>
            <person name="van Tonder A."/>
            <person name="Ginger M.L."/>
            <person name="Field M.C."/>
            <person name="Barry J.D."/>
            <person name="Hertz-Fowler C."/>
            <person name="Berriman M."/>
        </authorList>
    </citation>
    <scope>NUCLEOTIDE SEQUENCE [LARGE SCALE GENOMIC DNA]</scope>
    <source>
        <strain evidence="12 13">IL3000</strain>
    </source>
</reference>
<accession>F9WD94</accession>
<keyword evidence="6" id="KW-0472">Membrane</keyword>